<gene>
    <name evidence="1" type="ORF">Patl1_07703</name>
</gene>
<reference evidence="2" key="1">
    <citation type="journal article" date="2023" name="G3 (Bethesda)">
        <title>Genome assembly and association tests identify interacting loci associated with vigor, precocity, and sex in interspecific pistachio rootstocks.</title>
        <authorList>
            <person name="Palmer W."/>
            <person name="Jacygrad E."/>
            <person name="Sagayaradj S."/>
            <person name="Cavanaugh K."/>
            <person name="Han R."/>
            <person name="Bertier L."/>
            <person name="Beede B."/>
            <person name="Kafkas S."/>
            <person name="Golino D."/>
            <person name="Preece J."/>
            <person name="Michelmore R."/>
        </authorList>
    </citation>
    <scope>NUCLEOTIDE SEQUENCE [LARGE SCALE GENOMIC DNA]</scope>
</reference>
<protein>
    <submittedName>
        <fullName evidence="1">Uncharacterized protein</fullName>
    </submittedName>
</protein>
<evidence type="ECO:0000313" key="1">
    <source>
        <dbReference type="EMBL" id="KAJ0086966.1"/>
    </source>
</evidence>
<accession>A0ACC1AJX1</accession>
<keyword evidence="2" id="KW-1185">Reference proteome</keyword>
<sequence>MSSVTRLQHKMNQGVIHPSIFMKIQTQHIPQVSTPKGQSGAFPYLKGSLHSLHPTTSDPRRASSSVLPISPVVVEAPLEKGNDVFSIQKGLAFRMIWAPFERVTFLMQCQNEIIKTGQLSNPYNGIINCVARTVRNERIFSLWRGNTACILEFLSYKHALYTGISGPMPMLLKFFGLQLGSWWHFTALGTATSVLVVTYPLDTVHHRMVMRSGEAIKYKSSFHAFSQILKTEGVGSLYKGATAQILKNIVFLCLVVLFIDEDCLFLSPAVLLGGLQKFVDPWALSKVFSGRGSWSLRLYSLIL</sequence>
<name>A0ACC1AJX1_9ROSI</name>
<organism evidence="1 2">
    <name type="scientific">Pistacia atlantica</name>
    <dbReference type="NCBI Taxonomy" id="434234"/>
    <lineage>
        <taxon>Eukaryota</taxon>
        <taxon>Viridiplantae</taxon>
        <taxon>Streptophyta</taxon>
        <taxon>Embryophyta</taxon>
        <taxon>Tracheophyta</taxon>
        <taxon>Spermatophyta</taxon>
        <taxon>Magnoliopsida</taxon>
        <taxon>eudicotyledons</taxon>
        <taxon>Gunneridae</taxon>
        <taxon>Pentapetalae</taxon>
        <taxon>rosids</taxon>
        <taxon>malvids</taxon>
        <taxon>Sapindales</taxon>
        <taxon>Anacardiaceae</taxon>
        <taxon>Pistacia</taxon>
    </lineage>
</organism>
<evidence type="ECO:0000313" key="2">
    <source>
        <dbReference type="Proteomes" id="UP001164250"/>
    </source>
</evidence>
<dbReference type="Proteomes" id="UP001164250">
    <property type="component" value="Chromosome 10"/>
</dbReference>
<proteinExistence type="predicted"/>
<dbReference type="EMBL" id="CM047906">
    <property type="protein sequence ID" value="KAJ0086966.1"/>
    <property type="molecule type" value="Genomic_DNA"/>
</dbReference>
<comment type="caution">
    <text evidence="1">The sequence shown here is derived from an EMBL/GenBank/DDBJ whole genome shotgun (WGS) entry which is preliminary data.</text>
</comment>